<dbReference type="InterPro" id="IPR005119">
    <property type="entry name" value="LysR_subst-bd"/>
</dbReference>
<dbReference type="AlphaFoldDB" id="A0A3A4B2H1"/>
<accession>A0A3A4B2H1</accession>
<keyword evidence="2" id="KW-0805">Transcription regulation</keyword>
<dbReference type="InterPro" id="IPR050176">
    <property type="entry name" value="LTTR"/>
</dbReference>
<dbReference type="Pfam" id="PF03466">
    <property type="entry name" value="LysR_substrate"/>
    <property type="match status" value="1"/>
</dbReference>
<dbReference type="OrthoDB" id="9789529at2"/>
<organism evidence="6 7">
    <name type="scientific">Bailinhaonella thermotolerans</name>
    <dbReference type="NCBI Taxonomy" id="1070861"/>
    <lineage>
        <taxon>Bacteria</taxon>
        <taxon>Bacillati</taxon>
        <taxon>Actinomycetota</taxon>
        <taxon>Actinomycetes</taxon>
        <taxon>Streptosporangiales</taxon>
        <taxon>Streptosporangiaceae</taxon>
        <taxon>Bailinhaonella</taxon>
    </lineage>
</organism>
<dbReference type="Gene3D" id="1.10.10.10">
    <property type="entry name" value="Winged helix-like DNA-binding domain superfamily/Winged helix DNA-binding domain"/>
    <property type="match status" value="1"/>
</dbReference>
<dbReference type="Proteomes" id="UP000265768">
    <property type="component" value="Unassembled WGS sequence"/>
</dbReference>
<keyword evidence="3" id="KW-0238">DNA-binding</keyword>
<dbReference type="PROSITE" id="PS50931">
    <property type="entry name" value="HTH_LYSR"/>
    <property type="match status" value="1"/>
</dbReference>
<dbReference type="SUPFAM" id="SSF46785">
    <property type="entry name" value="Winged helix' DNA-binding domain"/>
    <property type="match status" value="1"/>
</dbReference>
<dbReference type="GO" id="GO:0003700">
    <property type="term" value="F:DNA-binding transcription factor activity"/>
    <property type="evidence" value="ECO:0007669"/>
    <property type="project" value="InterPro"/>
</dbReference>
<protein>
    <submittedName>
        <fullName evidence="6">LysR family transcriptional regulator</fullName>
    </submittedName>
</protein>
<dbReference type="SUPFAM" id="SSF53850">
    <property type="entry name" value="Periplasmic binding protein-like II"/>
    <property type="match status" value="1"/>
</dbReference>
<dbReference type="PRINTS" id="PR00039">
    <property type="entry name" value="HTHLYSR"/>
</dbReference>
<dbReference type="InterPro" id="IPR036390">
    <property type="entry name" value="WH_DNA-bd_sf"/>
</dbReference>
<evidence type="ECO:0000313" key="6">
    <source>
        <dbReference type="EMBL" id="RJL35351.1"/>
    </source>
</evidence>
<evidence type="ECO:0000256" key="4">
    <source>
        <dbReference type="ARBA" id="ARBA00023163"/>
    </source>
</evidence>
<reference evidence="6 7" key="1">
    <citation type="submission" date="2018-09" db="EMBL/GenBank/DDBJ databases">
        <title>YIM 75507 draft genome.</title>
        <authorList>
            <person name="Tang S."/>
            <person name="Feng Y."/>
        </authorList>
    </citation>
    <scope>NUCLEOTIDE SEQUENCE [LARGE SCALE GENOMIC DNA]</scope>
    <source>
        <strain evidence="6 7">YIM 75507</strain>
    </source>
</reference>
<gene>
    <name evidence="6" type="ORF">D5H75_00540</name>
</gene>
<keyword evidence="4" id="KW-0804">Transcription</keyword>
<name>A0A3A4B2H1_9ACTN</name>
<sequence>MKMLALDAVQAFVLTAELRSFTRAAEAMDSTQSAVSLKIKRLEDALGRRLLDRTPRLVRLSQDGAAFLGPARELLAAHAGALSSFGVPRQRLSIGLSHHVAGADLPHLLRQIGRTAPDLTLEVSIASSWELLDLFDSGALDAAIVLRHEGRRTDGEVLMEESFGWMASSDFERRSGEPLRLALQAESCHVHQMAVTALDEAGIAWQEVFVGGGLASVGAAAAAGLAVAALSPRVAPPGTMDRGEALGLPPLPTRSVVLKSRPSEPAARRALRTFASALRATAGH</sequence>
<dbReference type="EMBL" id="QZEY01000001">
    <property type="protein sequence ID" value="RJL35351.1"/>
    <property type="molecule type" value="Genomic_DNA"/>
</dbReference>
<feature type="domain" description="HTH lysR-type" evidence="5">
    <location>
        <begin position="1"/>
        <end position="61"/>
    </location>
</feature>
<evidence type="ECO:0000256" key="3">
    <source>
        <dbReference type="ARBA" id="ARBA00023125"/>
    </source>
</evidence>
<dbReference type="Pfam" id="PF00126">
    <property type="entry name" value="HTH_1"/>
    <property type="match status" value="1"/>
</dbReference>
<evidence type="ECO:0000313" key="7">
    <source>
        <dbReference type="Proteomes" id="UP000265768"/>
    </source>
</evidence>
<dbReference type="InterPro" id="IPR000847">
    <property type="entry name" value="LysR_HTH_N"/>
</dbReference>
<dbReference type="Gene3D" id="3.40.190.10">
    <property type="entry name" value="Periplasmic binding protein-like II"/>
    <property type="match status" value="2"/>
</dbReference>
<keyword evidence="7" id="KW-1185">Reference proteome</keyword>
<proteinExistence type="inferred from homology"/>
<evidence type="ECO:0000256" key="1">
    <source>
        <dbReference type="ARBA" id="ARBA00009437"/>
    </source>
</evidence>
<dbReference type="PANTHER" id="PTHR30579:SF7">
    <property type="entry name" value="HTH-TYPE TRANSCRIPTIONAL REGULATOR LRHA-RELATED"/>
    <property type="match status" value="1"/>
</dbReference>
<comment type="similarity">
    <text evidence="1">Belongs to the LysR transcriptional regulatory family.</text>
</comment>
<evidence type="ECO:0000259" key="5">
    <source>
        <dbReference type="PROSITE" id="PS50931"/>
    </source>
</evidence>
<dbReference type="GO" id="GO:0003677">
    <property type="term" value="F:DNA binding"/>
    <property type="evidence" value="ECO:0007669"/>
    <property type="project" value="UniProtKB-KW"/>
</dbReference>
<evidence type="ECO:0000256" key="2">
    <source>
        <dbReference type="ARBA" id="ARBA00023015"/>
    </source>
</evidence>
<dbReference type="PANTHER" id="PTHR30579">
    <property type="entry name" value="TRANSCRIPTIONAL REGULATOR"/>
    <property type="match status" value="1"/>
</dbReference>
<dbReference type="InterPro" id="IPR036388">
    <property type="entry name" value="WH-like_DNA-bd_sf"/>
</dbReference>
<comment type="caution">
    <text evidence="6">The sequence shown here is derived from an EMBL/GenBank/DDBJ whole genome shotgun (WGS) entry which is preliminary data.</text>
</comment>